<dbReference type="Gene3D" id="3.80.10.10">
    <property type="entry name" value="Ribonuclease Inhibitor"/>
    <property type="match status" value="1"/>
</dbReference>
<dbReference type="Proteomes" id="UP000053593">
    <property type="component" value="Unassembled WGS sequence"/>
</dbReference>
<dbReference type="InterPro" id="IPR032675">
    <property type="entry name" value="LRR_dom_sf"/>
</dbReference>
<feature type="transmembrane region" description="Helical" evidence="1">
    <location>
        <begin position="130"/>
        <end position="149"/>
    </location>
</feature>
<accession>A0A0D0CJ22</accession>
<evidence type="ECO:0000313" key="3">
    <source>
        <dbReference type="Proteomes" id="UP000053593"/>
    </source>
</evidence>
<name>A0A0D0CJ22_9AGAR</name>
<dbReference type="HOGENOM" id="CLU_672785_0_0_1"/>
<proteinExistence type="predicted"/>
<dbReference type="OrthoDB" id="2829411at2759"/>
<organism evidence="2 3">
    <name type="scientific">Collybiopsis luxurians FD-317 M1</name>
    <dbReference type="NCBI Taxonomy" id="944289"/>
    <lineage>
        <taxon>Eukaryota</taxon>
        <taxon>Fungi</taxon>
        <taxon>Dikarya</taxon>
        <taxon>Basidiomycota</taxon>
        <taxon>Agaricomycotina</taxon>
        <taxon>Agaricomycetes</taxon>
        <taxon>Agaricomycetidae</taxon>
        <taxon>Agaricales</taxon>
        <taxon>Marasmiineae</taxon>
        <taxon>Omphalotaceae</taxon>
        <taxon>Collybiopsis</taxon>
        <taxon>Collybiopsis luxurians</taxon>
    </lineage>
</organism>
<dbReference type="EMBL" id="KN834786">
    <property type="protein sequence ID" value="KIK58327.1"/>
    <property type="molecule type" value="Genomic_DNA"/>
</dbReference>
<dbReference type="Gene3D" id="1.20.1280.50">
    <property type="match status" value="1"/>
</dbReference>
<keyword evidence="3" id="KW-1185">Reference proteome</keyword>
<sequence>MDVHTKRRWIDNVPNEILAYIFEWASTPNSNSFSVEKRRGPGVPEILSQVCFHWRQLAYSTPALWANLNLRASCTANPNGKELLSQWFSRSRAVDVDLDISPLSQGPGLNDLMETLCTHSHMWRKLHLSLPWYSVMVFFGLGTLQTPMLQELVVELRFDPLAGIYPPSLPASVGRTILQYAQRLDSVHLALLPTFSLQLLDDFLPWSNLTEITVQKPGVHPGVVHHIFSHCKRLVRLKIWTAYWHMMDFSMEYSSDYCLENLESFELEADIRPLAHILRSIQLPNLKSLSLSRIANPNEEQYPVRPTLATALMELQGHSRFDLTHLSMRGLLEFSGENCVCSEDIARFVRELPSITDLALECQFAEDAERLLHRLTLDEEDGKGRLLPNLKTVNVDGKWKPVEEVMCRF</sequence>
<evidence type="ECO:0008006" key="4">
    <source>
        <dbReference type="Google" id="ProtNLM"/>
    </source>
</evidence>
<evidence type="ECO:0000256" key="1">
    <source>
        <dbReference type="SAM" id="Phobius"/>
    </source>
</evidence>
<reference evidence="2 3" key="1">
    <citation type="submission" date="2014-04" db="EMBL/GenBank/DDBJ databases">
        <title>Evolutionary Origins and Diversification of the Mycorrhizal Mutualists.</title>
        <authorList>
            <consortium name="DOE Joint Genome Institute"/>
            <consortium name="Mycorrhizal Genomics Consortium"/>
            <person name="Kohler A."/>
            <person name="Kuo A."/>
            <person name="Nagy L.G."/>
            <person name="Floudas D."/>
            <person name="Copeland A."/>
            <person name="Barry K.W."/>
            <person name="Cichocki N."/>
            <person name="Veneault-Fourrey C."/>
            <person name="LaButti K."/>
            <person name="Lindquist E.A."/>
            <person name="Lipzen A."/>
            <person name="Lundell T."/>
            <person name="Morin E."/>
            <person name="Murat C."/>
            <person name="Riley R."/>
            <person name="Ohm R."/>
            <person name="Sun H."/>
            <person name="Tunlid A."/>
            <person name="Henrissat B."/>
            <person name="Grigoriev I.V."/>
            <person name="Hibbett D.S."/>
            <person name="Martin F."/>
        </authorList>
    </citation>
    <scope>NUCLEOTIDE SEQUENCE [LARGE SCALE GENOMIC DNA]</scope>
    <source>
        <strain evidence="2 3">FD-317 M1</strain>
    </source>
</reference>
<evidence type="ECO:0000313" key="2">
    <source>
        <dbReference type="EMBL" id="KIK58327.1"/>
    </source>
</evidence>
<dbReference type="AlphaFoldDB" id="A0A0D0CJ22"/>
<keyword evidence="1" id="KW-0472">Membrane</keyword>
<gene>
    <name evidence="2" type="ORF">GYMLUDRAFT_45537</name>
</gene>
<keyword evidence="1" id="KW-1133">Transmembrane helix</keyword>
<protein>
    <recommendedName>
        <fullName evidence="4">F-box domain-containing protein</fullName>
    </recommendedName>
</protein>
<keyword evidence="1" id="KW-0812">Transmembrane</keyword>